<dbReference type="OrthoDB" id="10063692at2759"/>
<dbReference type="FunFam" id="1.10.287.10:FF:000018">
    <property type="entry name" value="Ataxin-3 homolog"/>
    <property type="match status" value="1"/>
</dbReference>
<evidence type="ECO:0000256" key="8">
    <source>
        <dbReference type="ARBA" id="ARBA00022786"/>
    </source>
</evidence>
<evidence type="ECO:0000256" key="19">
    <source>
        <dbReference type="PROSITE-ProRule" id="PRU00331"/>
    </source>
</evidence>
<evidence type="ECO:0000256" key="4">
    <source>
        <dbReference type="ARBA" id="ARBA00012759"/>
    </source>
</evidence>
<keyword evidence="8" id="KW-0833">Ubl conjugation pathway</keyword>
<sequence>MDVIFHEKQEGSLCAQHCLNALLQGPYFTAVDLAELASQLDEAERSELSLANNSQVSQNMNEEGYFSVQVISRALAIWSLELVPFLRQSPEAVAAREHPENQNAFICNFRQHWFTIRKFGLQWFDLNSLMSKPRLISTTYLTIYLAQLQQEGNSIFIVVGTLPNCEAEQVISLCPVSEHSEQTQGASLGVVEPSGEEELDTAMQLAMAVSKSELDDESASLQRILQSSIEEAQKSDLERALELSTTDFRSSLENSELEEAIRLSLTTDISPTMPPSSTASTLPSAEEIRQRRQAFLNRIDQNTDKSC</sequence>
<dbReference type="PRINTS" id="PR01233">
    <property type="entry name" value="JOSEPHIN"/>
</dbReference>
<evidence type="ECO:0000256" key="17">
    <source>
        <dbReference type="ARBA" id="ARBA00082365"/>
    </source>
</evidence>
<keyword evidence="11" id="KW-0805">Transcription regulation</keyword>
<evidence type="ECO:0000256" key="16">
    <source>
        <dbReference type="ARBA" id="ARBA00069055"/>
    </source>
</evidence>
<keyword evidence="6" id="KW-0645">Protease</keyword>
<protein>
    <recommendedName>
        <fullName evidence="16">Ataxin-3 homolog</fullName>
        <ecNumber evidence="4">3.4.19.12</ecNumber>
    </recommendedName>
    <alternativeName>
        <fullName evidence="17">Machado-Joseph disease-like protein</fullName>
    </alternativeName>
</protein>
<evidence type="ECO:0000313" key="23">
    <source>
        <dbReference type="Proteomes" id="UP000822476"/>
    </source>
</evidence>
<comment type="function">
    <text evidence="14">Acts as a chain editing deubiquitinating enzyme that binds and cleaves 'Lys-48'-linked polyubiquitin chains, with a preference for chains containing four or more ubiquitin molecules thereby modulating protein degradation by the ubiquitin-proteasome pathway. Probably by regulating the IGF-1-insulin-like pathway, regulates lifespan. Regulates germline DNA double-strand-break repair and apoptosis in response to DNA damage by recruiting E4 ubiquitin-protein ligase ufd-2 to DNA repair foci. Interacts with key regulators of transcription and represses transcription. Acts as a histone-binding protein that regulates transcription.</text>
</comment>
<comment type="catalytic activity">
    <reaction evidence="1">
        <text>Thiol-dependent hydrolysis of ester, thioester, amide, peptide and isopeptide bonds formed by the C-terminal Gly of ubiquitin (a 76-residue protein attached to proteins as an intracellular targeting signal).</text>
        <dbReference type="EC" id="3.4.19.12"/>
    </reaction>
</comment>
<feature type="domain" description="Josephin" evidence="21">
    <location>
        <begin position="1"/>
        <end position="173"/>
    </location>
</feature>
<dbReference type="EMBL" id="JTDE01006998">
    <property type="protein sequence ID" value="KAF7241635.1"/>
    <property type="molecule type" value="Genomic_DNA"/>
</dbReference>
<evidence type="ECO:0000256" key="15">
    <source>
        <dbReference type="ARBA" id="ARBA00063584"/>
    </source>
</evidence>
<dbReference type="GO" id="GO:0006508">
    <property type="term" value="P:proteolysis"/>
    <property type="evidence" value="ECO:0007669"/>
    <property type="project" value="UniProtKB-KW"/>
</dbReference>
<accession>A0A8S9YKS5</accession>
<feature type="active site" description="Nucleophile" evidence="18">
    <location>
        <position position="14"/>
    </location>
</feature>
<evidence type="ECO:0000259" key="21">
    <source>
        <dbReference type="PROSITE" id="PS50957"/>
    </source>
</evidence>
<dbReference type="PROSITE" id="PS50957">
    <property type="entry name" value="JOSEPHIN"/>
    <property type="match status" value="1"/>
</dbReference>
<evidence type="ECO:0000256" key="3">
    <source>
        <dbReference type="ARBA" id="ARBA00004496"/>
    </source>
</evidence>
<evidence type="ECO:0000256" key="20">
    <source>
        <dbReference type="SAM" id="MobiDB-lite"/>
    </source>
</evidence>
<feature type="active site" evidence="18 19">
    <location>
        <position position="127"/>
    </location>
</feature>
<feature type="active site" evidence="19">
    <location>
        <position position="112"/>
    </location>
</feature>
<proteinExistence type="predicted"/>
<keyword evidence="12" id="KW-0804">Transcription</keyword>
<dbReference type="Pfam" id="PF02099">
    <property type="entry name" value="Josephin"/>
    <property type="match status" value="1"/>
</dbReference>
<dbReference type="InterPro" id="IPR033865">
    <property type="entry name" value="Ataxin-3"/>
</dbReference>
<evidence type="ECO:0000256" key="6">
    <source>
        <dbReference type="ARBA" id="ARBA00022670"/>
    </source>
</evidence>
<evidence type="ECO:0000256" key="13">
    <source>
        <dbReference type="ARBA" id="ARBA00023242"/>
    </source>
</evidence>
<evidence type="ECO:0000256" key="5">
    <source>
        <dbReference type="ARBA" id="ARBA00022490"/>
    </source>
</evidence>
<feature type="region of interest" description="Disordered" evidence="20">
    <location>
        <begin position="267"/>
        <end position="291"/>
    </location>
</feature>
<evidence type="ECO:0000256" key="18">
    <source>
        <dbReference type="PIRSR" id="PIRSR633865-1"/>
    </source>
</evidence>
<dbReference type="Gene3D" id="1.10.287.10">
    <property type="entry name" value="S15/NS1, RNA-binding"/>
    <property type="match status" value="1"/>
</dbReference>
<dbReference type="GO" id="GO:0005634">
    <property type="term" value="C:nucleus"/>
    <property type="evidence" value="ECO:0007669"/>
    <property type="project" value="UniProtKB-SubCell"/>
</dbReference>
<dbReference type="FunFam" id="3.90.70.40:FF:000005">
    <property type="entry name" value="Ataxin 3"/>
    <property type="match status" value="1"/>
</dbReference>
<feature type="active site" description="Proton acceptor" evidence="18">
    <location>
        <position position="112"/>
    </location>
</feature>
<evidence type="ECO:0000256" key="9">
    <source>
        <dbReference type="ARBA" id="ARBA00022801"/>
    </source>
</evidence>
<dbReference type="GO" id="GO:0004843">
    <property type="term" value="F:cysteine-type deubiquitinase activity"/>
    <property type="evidence" value="ECO:0007669"/>
    <property type="project" value="UniProtKB-EC"/>
</dbReference>
<keyword evidence="23" id="KW-1185">Reference proteome</keyword>
<name>A0A8S9YKS5_9TREM</name>
<keyword evidence="7" id="KW-0677">Repeat</keyword>
<evidence type="ECO:0000256" key="11">
    <source>
        <dbReference type="ARBA" id="ARBA00023015"/>
    </source>
</evidence>
<keyword evidence="10" id="KW-0788">Thiol protease</keyword>
<comment type="subunit">
    <text evidence="15">Forms a complex composed of deubiquitinating enzyme atx-3, adapter ubxn-5 and cdc-48.1. Forms a complex composed of deubiquitinating enzyme atx-3, E4 ubiquitin-protein ligase ufd-2 and cdc-48.1. Interacts (via RRDR motif) with cdc-48.1 (via N-terminus) and cdc-48.2 (via N-terminus); the interaction with cdc-48.1 is not required for atx-3 enzymatic activity. Interacts (via C-terminus) with ubxn-5. May interact with ned-8.</text>
</comment>
<dbReference type="InterPro" id="IPR006155">
    <property type="entry name" value="Josephin"/>
</dbReference>
<evidence type="ECO:0000256" key="2">
    <source>
        <dbReference type="ARBA" id="ARBA00004123"/>
    </source>
</evidence>
<evidence type="ECO:0000256" key="12">
    <source>
        <dbReference type="ARBA" id="ARBA00023163"/>
    </source>
</evidence>
<evidence type="ECO:0000313" key="22">
    <source>
        <dbReference type="EMBL" id="KAF7241635.1"/>
    </source>
</evidence>
<keyword evidence="5" id="KW-0963">Cytoplasm</keyword>
<evidence type="ECO:0000256" key="14">
    <source>
        <dbReference type="ARBA" id="ARBA00060106"/>
    </source>
</evidence>
<feature type="compositionally biased region" description="Low complexity" evidence="20">
    <location>
        <begin position="275"/>
        <end position="284"/>
    </location>
</feature>
<comment type="caution">
    <text evidence="22">The sequence shown here is derived from an EMBL/GenBank/DDBJ whole genome shotgun (WGS) entry which is preliminary data.</text>
</comment>
<dbReference type="GO" id="GO:0016579">
    <property type="term" value="P:protein deubiquitination"/>
    <property type="evidence" value="ECO:0007669"/>
    <property type="project" value="InterPro"/>
</dbReference>
<keyword evidence="13" id="KW-0539">Nucleus</keyword>
<dbReference type="PANTHER" id="PTHR14159">
    <property type="entry name" value="ATAXIN-3-RELATED"/>
    <property type="match status" value="1"/>
</dbReference>
<keyword evidence="9 19" id="KW-0378">Hydrolase</keyword>
<evidence type="ECO:0000256" key="7">
    <source>
        <dbReference type="ARBA" id="ARBA00022737"/>
    </source>
</evidence>
<reference evidence="22" key="1">
    <citation type="submission" date="2019-07" db="EMBL/GenBank/DDBJ databases">
        <title>Annotation for the trematode Paragonimus miyazaki's.</title>
        <authorList>
            <person name="Choi Y.-J."/>
        </authorList>
    </citation>
    <scope>NUCLEOTIDE SEQUENCE</scope>
    <source>
        <strain evidence="22">Japan</strain>
    </source>
</reference>
<organism evidence="22 23">
    <name type="scientific">Paragonimus skrjabini miyazakii</name>
    <dbReference type="NCBI Taxonomy" id="59628"/>
    <lineage>
        <taxon>Eukaryota</taxon>
        <taxon>Metazoa</taxon>
        <taxon>Spiralia</taxon>
        <taxon>Lophotrochozoa</taxon>
        <taxon>Platyhelminthes</taxon>
        <taxon>Trematoda</taxon>
        <taxon>Digenea</taxon>
        <taxon>Plagiorchiida</taxon>
        <taxon>Troglotremata</taxon>
        <taxon>Troglotrematidae</taxon>
        <taxon>Paragonimus</taxon>
    </lineage>
</organism>
<dbReference type="GO" id="GO:0005737">
    <property type="term" value="C:cytoplasm"/>
    <property type="evidence" value="ECO:0007669"/>
    <property type="project" value="UniProtKB-SubCell"/>
</dbReference>
<dbReference type="AlphaFoldDB" id="A0A8S9YKS5"/>
<dbReference type="EC" id="3.4.19.12" evidence="4"/>
<dbReference type="PANTHER" id="PTHR14159:SF0">
    <property type="entry name" value="ATAXIN-3-RELATED"/>
    <property type="match status" value="1"/>
</dbReference>
<comment type="subcellular location">
    <subcellularLocation>
        <location evidence="3">Cytoplasm</location>
    </subcellularLocation>
    <subcellularLocation>
        <location evidence="2">Nucleus</location>
    </subcellularLocation>
</comment>
<dbReference type="Gene3D" id="3.90.70.40">
    <property type="match status" value="1"/>
</dbReference>
<dbReference type="SMART" id="SM01246">
    <property type="entry name" value="Josephin"/>
    <property type="match status" value="1"/>
</dbReference>
<dbReference type="Proteomes" id="UP000822476">
    <property type="component" value="Unassembled WGS sequence"/>
</dbReference>
<evidence type="ECO:0000256" key="10">
    <source>
        <dbReference type="ARBA" id="ARBA00022807"/>
    </source>
</evidence>
<gene>
    <name evidence="22" type="ORF">EG68_10857</name>
</gene>
<feature type="active site" evidence="19">
    <location>
        <position position="14"/>
    </location>
</feature>
<evidence type="ECO:0000256" key="1">
    <source>
        <dbReference type="ARBA" id="ARBA00000707"/>
    </source>
</evidence>